<dbReference type="Gene3D" id="3.30.40.10">
    <property type="entry name" value="Zinc/RING finger domain, C3HC4 (zinc finger)"/>
    <property type="match status" value="1"/>
</dbReference>
<keyword evidence="5" id="KW-1133">Transmembrane helix</keyword>
<dbReference type="Proteomes" id="UP000492821">
    <property type="component" value="Unassembled WGS sequence"/>
</dbReference>
<keyword evidence="2 4" id="KW-0863">Zinc-finger</keyword>
<reference evidence="8" key="2">
    <citation type="submission" date="2020-10" db="UniProtKB">
        <authorList>
            <consortium name="WormBaseParasite"/>
        </authorList>
    </citation>
    <scope>IDENTIFICATION</scope>
</reference>
<dbReference type="InterPro" id="IPR001841">
    <property type="entry name" value="Znf_RING"/>
</dbReference>
<dbReference type="InterPro" id="IPR027370">
    <property type="entry name" value="Znf-RING_euk"/>
</dbReference>
<dbReference type="PROSITE" id="PS50089">
    <property type="entry name" value="ZF_RING_2"/>
    <property type="match status" value="1"/>
</dbReference>
<dbReference type="AlphaFoldDB" id="A0A7E4UZP5"/>
<proteinExistence type="predicted"/>
<dbReference type="WBParaSite" id="Pan_g14785.t1">
    <property type="protein sequence ID" value="Pan_g14785.t1"/>
    <property type="gene ID" value="Pan_g14785"/>
</dbReference>
<name>A0A7E4UZP5_PANRE</name>
<protein>
    <submittedName>
        <fullName evidence="8">RING-type domain-containing protein</fullName>
    </submittedName>
</protein>
<dbReference type="GO" id="GO:0008270">
    <property type="term" value="F:zinc ion binding"/>
    <property type="evidence" value="ECO:0007669"/>
    <property type="project" value="UniProtKB-KW"/>
</dbReference>
<keyword evidence="1" id="KW-0479">Metal-binding</keyword>
<evidence type="ECO:0000313" key="8">
    <source>
        <dbReference type="WBParaSite" id="Pan_g14785.t1"/>
    </source>
</evidence>
<dbReference type="Pfam" id="PF13445">
    <property type="entry name" value="zf-RING_UBOX"/>
    <property type="match status" value="1"/>
</dbReference>
<accession>A0A7E4UZP5</accession>
<evidence type="ECO:0000256" key="3">
    <source>
        <dbReference type="ARBA" id="ARBA00022833"/>
    </source>
</evidence>
<feature type="domain" description="RING-type" evidence="6">
    <location>
        <begin position="4"/>
        <end position="47"/>
    </location>
</feature>
<keyword evidence="5" id="KW-0472">Membrane</keyword>
<evidence type="ECO:0000256" key="4">
    <source>
        <dbReference type="PROSITE-ProRule" id="PRU00175"/>
    </source>
</evidence>
<keyword evidence="5" id="KW-0812">Transmembrane</keyword>
<dbReference type="InterPro" id="IPR013083">
    <property type="entry name" value="Znf_RING/FYVE/PHD"/>
</dbReference>
<evidence type="ECO:0000313" key="7">
    <source>
        <dbReference type="Proteomes" id="UP000492821"/>
    </source>
</evidence>
<evidence type="ECO:0000256" key="2">
    <source>
        <dbReference type="ARBA" id="ARBA00022771"/>
    </source>
</evidence>
<reference evidence="7" key="1">
    <citation type="journal article" date="2013" name="Genetics">
        <title>The draft genome and transcriptome of Panagrellus redivivus are shaped by the harsh demands of a free-living lifestyle.</title>
        <authorList>
            <person name="Srinivasan J."/>
            <person name="Dillman A.R."/>
            <person name="Macchietto M.G."/>
            <person name="Heikkinen L."/>
            <person name="Lakso M."/>
            <person name="Fracchia K.M."/>
            <person name="Antoshechkin I."/>
            <person name="Mortazavi A."/>
            <person name="Wong G."/>
            <person name="Sternberg P.W."/>
        </authorList>
    </citation>
    <scope>NUCLEOTIDE SEQUENCE [LARGE SCALE GENOMIC DNA]</scope>
    <source>
        <strain evidence="7">MT8872</strain>
    </source>
</reference>
<sequence>MNECCICNGTYNRTNRAPVTVSCGHTFCMNCTCTKTNGKTFWCPICRTNSFFGVRLNPMSKNLALIQVLDNFNLLASDDIVEAENMFDQTNSAESNYAFWVFSILFIMFLPLCPCYKFCVFILFLLASGR</sequence>
<dbReference type="SMART" id="SM00184">
    <property type="entry name" value="RING"/>
    <property type="match status" value="1"/>
</dbReference>
<dbReference type="SUPFAM" id="SSF57850">
    <property type="entry name" value="RING/U-box"/>
    <property type="match status" value="1"/>
</dbReference>
<evidence type="ECO:0000259" key="6">
    <source>
        <dbReference type="PROSITE" id="PS50089"/>
    </source>
</evidence>
<keyword evidence="3" id="KW-0862">Zinc</keyword>
<feature type="transmembrane region" description="Helical" evidence="5">
    <location>
        <begin position="97"/>
        <end position="126"/>
    </location>
</feature>
<evidence type="ECO:0000256" key="5">
    <source>
        <dbReference type="SAM" id="Phobius"/>
    </source>
</evidence>
<keyword evidence="7" id="KW-1185">Reference proteome</keyword>
<organism evidence="7 8">
    <name type="scientific">Panagrellus redivivus</name>
    <name type="common">Microworm</name>
    <dbReference type="NCBI Taxonomy" id="6233"/>
    <lineage>
        <taxon>Eukaryota</taxon>
        <taxon>Metazoa</taxon>
        <taxon>Ecdysozoa</taxon>
        <taxon>Nematoda</taxon>
        <taxon>Chromadorea</taxon>
        <taxon>Rhabditida</taxon>
        <taxon>Tylenchina</taxon>
        <taxon>Panagrolaimomorpha</taxon>
        <taxon>Panagrolaimoidea</taxon>
        <taxon>Panagrolaimidae</taxon>
        <taxon>Panagrellus</taxon>
    </lineage>
</organism>
<evidence type="ECO:0000256" key="1">
    <source>
        <dbReference type="ARBA" id="ARBA00022723"/>
    </source>
</evidence>